<dbReference type="AlphaFoldDB" id="A0A0F9AR04"/>
<dbReference type="SUPFAM" id="SSF56091">
    <property type="entry name" value="DNA ligase/mRNA capping enzyme, catalytic domain"/>
    <property type="match status" value="1"/>
</dbReference>
<feature type="domain" description="RNA ligase" evidence="1">
    <location>
        <begin position="24"/>
        <end position="150"/>
    </location>
</feature>
<dbReference type="InterPro" id="IPR021122">
    <property type="entry name" value="RNA_ligase_dom_REL/Rnl2"/>
</dbReference>
<feature type="non-terminal residue" evidence="2">
    <location>
        <position position="160"/>
    </location>
</feature>
<proteinExistence type="predicted"/>
<evidence type="ECO:0000313" key="2">
    <source>
        <dbReference type="EMBL" id="KKL04072.1"/>
    </source>
</evidence>
<protein>
    <recommendedName>
        <fullName evidence="1">RNA ligase domain-containing protein</fullName>
    </recommendedName>
</protein>
<dbReference type="EMBL" id="LAZR01044678">
    <property type="protein sequence ID" value="KKL04072.1"/>
    <property type="molecule type" value="Genomic_DNA"/>
</dbReference>
<reference evidence="2" key="1">
    <citation type="journal article" date="2015" name="Nature">
        <title>Complex archaea that bridge the gap between prokaryotes and eukaryotes.</title>
        <authorList>
            <person name="Spang A."/>
            <person name="Saw J.H."/>
            <person name="Jorgensen S.L."/>
            <person name="Zaremba-Niedzwiedzka K."/>
            <person name="Martijn J."/>
            <person name="Lind A.E."/>
            <person name="van Eijk R."/>
            <person name="Schleper C."/>
            <person name="Guy L."/>
            <person name="Ettema T.J."/>
        </authorList>
    </citation>
    <scope>NUCLEOTIDE SEQUENCE</scope>
</reference>
<gene>
    <name evidence="2" type="ORF">LCGC14_2619760</name>
</gene>
<organism evidence="2">
    <name type="scientific">marine sediment metagenome</name>
    <dbReference type="NCBI Taxonomy" id="412755"/>
    <lineage>
        <taxon>unclassified sequences</taxon>
        <taxon>metagenomes</taxon>
        <taxon>ecological metagenomes</taxon>
    </lineage>
</organism>
<name>A0A0F9AR04_9ZZZZ</name>
<sequence>MGASAFPKIFALGKVEIQDIFKTEVEVTEKIDGSQFVFGIDESGELSFRSKGKEMFLEDHAKMFDKAVEYIQNNLMLIRRTLTPGMYVYAEYLQKPKHNVVVYERVPNNNLIVFGLRLNGNFIADYGSIKLIADHLGLETVPMLHKGTLDMTRIEKGNGG</sequence>
<dbReference type="Gene3D" id="3.30.470.30">
    <property type="entry name" value="DNA ligase/mRNA capping enzyme"/>
    <property type="match status" value="1"/>
</dbReference>
<accession>A0A0F9AR04</accession>
<dbReference type="Pfam" id="PF09414">
    <property type="entry name" value="RNA_ligase"/>
    <property type="match status" value="1"/>
</dbReference>
<evidence type="ECO:0000259" key="1">
    <source>
        <dbReference type="Pfam" id="PF09414"/>
    </source>
</evidence>
<comment type="caution">
    <text evidence="2">The sequence shown here is derived from an EMBL/GenBank/DDBJ whole genome shotgun (WGS) entry which is preliminary data.</text>
</comment>